<evidence type="ECO:0000313" key="3">
    <source>
        <dbReference type="Proteomes" id="UP000235388"/>
    </source>
</evidence>
<sequence>MRSGVSSTIFLCFMVFQLANPVRGALAGWGIKDAASASKTTIEASESARSGGQTTRSAEQLLYWTPPPTNPKVFEELKQQSHIFTSSKGASSSKTSKLNIKKLFGGKNENVLLDPLSEEDKLLQAFIAQMLRSDTPAEYQDHLIQLGFKKLLEKPDFSAAEAEVWLNVLQKALNQARSQAQPFAHEARENEHTASSWIWQKEILNPSKEFSDQLANEGSLGKVTEKDDRLAKAMSHRIEKQKEAFEVFQKNFRFYSAHKRVTILAILHHHMSASSTLTEQPRAVLDGFKELLPHEVKLLQKVKEAPKTRALRYHDNSEP</sequence>
<name>A0A2N5T3W4_9BASI</name>
<keyword evidence="1" id="KW-0732">Signal</keyword>
<protein>
    <submittedName>
        <fullName evidence="2">Uncharacterized protein</fullName>
    </submittedName>
</protein>
<gene>
    <name evidence="2" type="ORF">PCANC_09839</name>
</gene>
<evidence type="ECO:0000313" key="2">
    <source>
        <dbReference type="EMBL" id="PLW20176.1"/>
    </source>
</evidence>
<accession>A0A2N5T3W4</accession>
<comment type="caution">
    <text evidence="2">The sequence shown here is derived from an EMBL/GenBank/DDBJ whole genome shotgun (WGS) entry which is preliminary data.</text>
</comment>
<feature type="signal peptide" evidence="1">
    <location>
        <begin position="1"/>
        <end position="24"/>
    </location>
</feature>
<dbReference type="AlphaFoldDB" id="A0A2N5T3W4"/>
<reference evidence="2 3" key="1">
    <citation type="submission" date="2017-11" db="EMBL/GenBank/DDBJ databases">
        <title>De novo assembly and phasing of dikaryotic genomes from two isolates of Puccinia coronata f. sp. avenae, the causal agent of oat crown rust.</title>
        <authorList>
            <person name="Miller M.E."/>
            <person name="Zhang Y."/>
            <person name="Omidvar V."/>
            <person name="Sperschneider J."/>
            <person name="Schwessinger B."/>
            <person name="Raley C."/>
            <person name="Palmer J.M."/>
            <person name="Garnica D."/>
            <person name="Upadhyaya N."/>
            <person name="Rathjen J."/>
            <person name="Taylor J.M."/>
            <person name="Park R.F."/>
            <person name="Dodds P.N."/>
            <person name="Hirsch C.D."/>
            <person name="Kianian S.F."/>
            <person name="Figueroa M."/>
        </authorList>
    </citation>
    <scope>NUCLEOTIDE SEQUENCE [LARGE SCALE GENOMIC DNA]</scope>
    <source>
        <strain evidence="2">12NC29</strain>
    </source>
</reference>
<keyword evidence="3" id="KW-1185">Reference proteome</keyword>
<feature type="chain" id="PRO_5014814510" evidence="1">
    <location>
        <begin position="25"/>
        <end position="319"/>
    </location>
</feature>
<dbReference type="OrthoDB" id="2500177at2759"/>
<dbReference type="EMBL" id="PGCJ01000801">
    <property type="protein sequence ID" value="PLW20176.1"/>
    <property type="molecule type" value="Genomic_DNA"/>
</dbReference>
<evidence type="ECO:0000256" key="1">
    <source>
        <dbReference type="SAM" id="SignalP"/>
    </source>
</evidence>
<organism evidence="2 3">
    <name type="scientific">Puccinia coronata f. sp. avenae</name>
    <dbReference type="NCBI Taxonomy" id="200324"/>
    <lineage>
        <taxon>Eukaryota</taxon>
        <taxon>Fungi</taxon>
        <taxon>Dikarya</taxon>
        <taxon>Basidiomycota</taxon>
        <taxon>Pucciniomycotina</taxon>
        <taxon>Pucciniomycetes</taxon>
        <taxon>Pucciniales</taxon>
        <taxon>Pucciniaceae</taxon>
        <taxon>Puccinia</taxon>
    </lineage>
</organism>
<dbReference type="Proteomes" id="UP000235388">
    <property type="component" value="Unassembled WGS sequence"/>
</dbReference>
<proteinExistence type="predicted"/>